<evidence type="ECO:0000313" key="2">
    <source>
        <dbReference type="EMBL" id="AYG94404.1"/>
    </source>
</evidence>
<proteinExistence type="predicted"/>
<dbReference type="CDD" id="cd07262">
    <property type="entry name" value="VOC_like"/>
    <property type="match status" value="1"/>
</dbReference>
<protein>
    <submittedName>
        <fullName evidence="2">VOC family protein</fullName>
    </submittedName>
</protein>
<dbReference type="InterPro" id="IPR029068">
    <property type="entry name" value="Glyas_Bleomycin-R_OHBP_Dase"/>
</dbReference>
<dbReference type="Gene3D" id="3.10.180.10">
    <property type="entry name" value="2,3-Dihydroxybiphenyl 1,2-Dioxygenase, domain 1"/>
    <property type="match status" value="1"/>
</dbReference>
<dbReference type="InterPro" id="IPR037523">
    <property type="entry name" value="VOC_core"/>
</dbReference>
<dbReference type="PANTHER" id="PTHR35006">
    <property type="entry name" value="GLYOXALASE FAMILY PROTEIN (AFU_ORTHOLOGUE AFUA_5G14830)"/>
    <property type="match status" value="1"/>
</dbReference>
<accession>A0A494RKM3</accession>
<evidence type="ECO:0000313" key="3">
    <source>
        <dbReference type="Proteomes" id="UP000276984"/>
    </source>
</evidence>
<feature type="domain" description="VOC" evidence="1">
    <location>
        <begin position="3"/>
        <end position="123"/>
    </location>
</feature>
<dbReference type="OrthoDB" id="9807407at2"/>
<organism evidence="2 3">
    <name type="scientific">Brevundimonas naejangsanensis</name>
    <dbReference type="NCBI Taxonomy" id="588932"/>
    <lineage>
        <taxon>Bacteria</taxon>
        <taxon>Pseudomonadati</taxon>
        <taxon>Pseudomonadota</taxon>
        <taxon>Alphaproteobacteria</taxon>
        <taxon>Caulobacterales</taxon>
        <taxon>Caulobacteraceae</taxon>
        <taxon>Brevundimonas</taxon>
    </lineage>
</organism>
<evidence type="ECO:0000259" key="1">
    <source>
        <dbReference type="PROSITE" id="PS51819"/>
    </source>
</evidence>
<dbReference type="EMBL" id="CP032707">
    <property type="protein sequence ID" value="AYG94404.1"/>
    <property type="molecule type" value="Genomic_DNA"/>
</dbReference>
<dbReference type="SUPFAM" id="SSF54593">
    <property type="entry name" value="Glyoxalase/Bleomycin resistance protein/Dihydroxybiphenyl dioxygenase"/>
    <property type="match status" value="1"/>
</dbReference>
<gene>
    <name evidence="2" type="ORF">D8I30_03785</name>
</gene>
<dbReference type="Pfam" id="PF00903">
    <property type="entry name" value="Glyoxalase"/>
    <property type="match status" value="1"/>
</dbReference>
<dbReference type="PANTHER" id="PTHR35006:SF1">
    <property type="entry name" value="BLL2941 PROTEIN"/>
    <property type="match status" value="1"/>
</dbReference>
<dbReference type="AlphaFoldDB" id="A0A494RKM3"/>
<keyword evidence="3" id="KW-1185">Reference proteome</keyword>
<dbReference type="Proteomes" id="UP000276984">
    <property type="component" value="Chromosome"/>
</dbReference>
<name>A0A494RKM3_9CAUL</name>
<reference evidence="2 3" key="1">
    <citation type="submission" date="2018-10" db="EMBL/GenBank/DDBJ databases">
        <title>Complete genome sequence of Brevundimonas naejangsanensis BRV3.</title>
        <authorList>
            <person name="Berrios L."/>
            <person name="Ely B."/>
        </authorList>
    </citation>
    <scope>NUCLEOTIDE SEQUENCE [LARGE SCALE GENOMIC DNA]</scope>
    <source>
        <strain evidence="2 3">BRV3</strain>
    </source>
</reference>
<sequence>MAALVYATVGSNRLDQAKAFYDALLGSAGIRPIFEHPSGGRVYGANRTPNFAVLGPHDGRPASVGNGSMFAFGFDTREEVDAFHAKALELGGACDGPPGLRGPGLWFSYFRDLDGNKLCAFCMT</sequence>
<dbReference type="PROSITE" id="PS51819">
    <property type="entry name" value="VOC"/>
    <property type="match status" value="1"/>
</dbReference>
<dbReference type="InterPro" id="IPR004360">
    <property type="entry name" value="Glyas_Fos-R_dOase_dom"/>
</dbReference>
<dbReference type="RefSeq" id="WP_121481560.1">
    <property type="nucleotide sequence ID" value="NZ_CP032707.1"/>
</dbReference>